<protein>
    <submittedName>
        <fullName evidence="2">Uncharacterized protein</fullName>
    </submittedName>
</protein>
<dbReference type="AlphaFoldDB" id="A0A8J4YMR7"/>
<dbReference type="Proteomes" id="UP000770661">
    <property type="component" value="Unassembled WGS sequence"/>
</dbReference>
<organism evidence="2 3">
    <name type="scientific">Chionoecetes opilio</name>
    <name type="common">Atlantic snow crab</name>
    <name type="synonym">Cancer opilio</name>
    <dbReference type="NCBI Taxonomy" id="41210"/>
    <lineage>
        <taxon>Eukaryota</taxon>
        <taxon>Metazoa</taxon>
        <taxon>Ecdysozoa</taxon>
        <taxon>Arthropoda</taxon>
        <taxon>Crustacea</taxon>
        <taxon>Multicrustacea</taxon>
        <taxon>Malacostraca</taxon>
        <taxon>Eumalacostraca</taxon>
        <taxon>Eucarida</taxon>
        <taxon>Decapoda</taxon>
        <taxon>Pleocyemata</taxon>
        <taxon>Brachyura</taxon>
        <taxon>Eubrachyura</taxon>
        <taxon>Majoidea</taxon>
        <taxon>Majidae</taxon>
        <taxon>Chionoecetes</taxon>
    </lineage>
</organism>
<gene>
    <name evidence="2" type="ORF">GWK47_042637</name>
</gene>
<proteinExistence type="predicted"/>
<keyword evidence="3" id="KW-1185">Reference proteome</keyword>
<dbReference type="EMBL" id="JACEEZ010008198">
    <property type="protein sequence ID" value="KAG0723485.1"/>
    <property type="molecule type" value="Genomic_DNA"/>
</dbReference>
<feature type="region of interest" description="Disordered" evidence="1">
    <location>
        <begin position="22"/>
        <end position="56"/>
    </location>
</feature>
<sequence length="160" mass="17751">MAQSVALIDSVEEGLKRGVKRLQDDANTAPGNPGVYDTFGCEEGSGGDQGQEQDLHKTTECSPRALLRYLACVLPRKDRTQESRPLTERCRKSSPRCSSQLTRYLPGPIRYLAWGAVHQAKRTGVWFAGGLRDYASSGGYIFLNDAHSPLRQKTSWELVH</sequence>
<name>A0A8J4YMR7_CHIOP</name>
<accession>A0A8J4YMR7</accession>
<reference evidence="2" key="1">
    <citation type="submission" date="2020-07" db="EMBL/GenBank/DDBJ databases">
        <title>The High-quality genome of the commercially important snow crab, Chionoecetes opilio.</title>
        <authorList>
            <person name="Jeong J.-H."/>
            <person name="Ryu S."/>
        </authorList>
    </citation>
    <scope>NUCLEOTIDE SEQUENCE</scope>
    <source>
        <strain evidence="2">MADBK_172401_WGS</strain>
        <tissue evidence="2">Digestive gland</tissue>
    </source>
</reference>
<evidence type="ECO:0000313" key="3">
    <source>
        <dbReference type="Proteomes" id="UP000770661"/>
    </source>
</evidence>
<dbReference type="OrthoDB" id="10478791at2759"/>
<evidence type="ECO:0000313" key="2">
    <source>
        <dbReference type="EMBL" id="KAG0723485.1"/>
    </source>
</evidence>
<evidence type="ECO:0000256" key="1">
    <source>
        <dbReference type="SAM" id="MobiDB-lite"/>
    </source>
</evidence>
<comment type="caution">
    <text evidence="2">The sequence shown here is derived from an EMBL/GenBank/DDBJ whole genome shotgun (WGS) entry which is preliminary data.</text>
</comment>